<evidence type="ECO:0000313" key="2">
    <source>
        <dbReference type="EMBL" id="MDO8108456.1"/>
    </source>
</evidence>
<dbReference type="EMBL" id="JAUQYP010000002">
    <property type="protein sequence ID" value="MDO8108456.1"/>
    <property type="molecule type" value="Genomic_DNA"/>
</dbReference>
<sequence length="320" mass="34402">MTGGQPAAGDRAHYQDEVEELARLSALRLALGTRLAAARAAEGDLRAAEQQAALRLDEAARAERALSGWSWRRLGAALRGRRAEEAESARLEHAAAQARLDAARARVASARTEATRLETELGAIGNLDARRAAATASRERWLHEHDPQIAAALDEVASRIGAHREELREIDEAVGAAGDAARALAAAAGRLDSARGWSTYDTFFGGGMVSSMVKHERMDDASALIHQADTALARLSRELADVDLPPVSGVHVSELTRTMDIWFDNIFSDLSSRGAILHAIDEVAGARRAVDDVARRLADRRAAVRHGLAELTQRRGTLLA</sequence>
<keyword evidence="3" id="KW-1185">Reference proteome</keyword>
<reference evidence="2 3" key="1">
    <citation type="submission" date="2023-07" db="EMBL/GenBank/DDBJ databases">
        <title>Description of novel actinomycetes strains, isolated from tidal flat sediment.</title>
        <authorList>
            <person name="Lu C."/>
        </authorList>
    </citation>
    <scope>NUCLEOTIDE SEQUENCE [LARGE SCALE GENOMIC DNA]</scope>
    <source>
        <strain evidence="2 3">SYSU T00b441</strain>
    </source>
</reference>
<dbReference type="RefSeq" id="WP_304602156.1">
    <property type="nucleotide sequence ID" value="NZ_JAUQYP010000002.1"/>
</dbReference>
<comment type="caution">
    <text evidence="2">The sequence shown here is derived from an EMBL/GenBank/DDBJ whole genome shotgun (WGS) entry which is preliminary data.</text>
</comment>
<gene>
    <name evidence="2" type="ORF">Q6348_14760</name>
</gene>
<organism evidence="2 3">
    <name type="scientific">Actinotalea lenta</name>
    <dbReference type="NCBI Taxonomy" id="3064654"/>
    <lineage>
        <taxon>Bacteria</taxon>
        <taxon>Bacillati</taxon>
        <taxon>Actinomycetota</taxon>
        <taxon>Actinomycetes</taxon>
        <taxon>Micrococcales</taxon>
        <taxon>Cellulomonadaceae</taxon>
        <taxon>Actinotalea</taxon>
    </lineage>
</organism>
<proteinExistence type="predicted"/>
<dbReference type="Proteomes" id="UP001232536">
    <property type="component" value="Unassembled WGS sequence"/>
</dbReference>
<keyword evidence="1" id="KW-0175">Coiled coil</keyword>
<protein>
    <submittedName>
        <fullName evidence="2">Uncharacterized protein</fullName>
    </submittedName>
</protein>
<evidence type="ECO:0000256" key="1">
    <source>
        <dbReference type="SAM" id="Coils"/>
    </source>
</evidence>
<name>A0ABT9DD23_9CELL</name>
<feature type="coiled-coil region" evidence="1">
    <location>
        <begin position="45"/>
        <end position="120"/>
    </location>
</feature>
<accession>A0ABT9DD23</accession>
<evidence type="ECO:0000313" key="3">
    <source>
        <dbReference type="Proteomes" id="UP001232536"/>
    </source>
</evidence>